<name>A0A1I7WUF6_HETBA</name>
<evidence type="ECO:0000313" key="2">
    <source>
        <dbReference type="WBParaSite" id="Hba_08822"/>
    </source>
</evidence>
<evidence type="ECO:0000313" key="1">
    <source>
        <dbReference type="Proteomes" id="UP000095283"/>
    </source>
</evidence>
<proteinExistence type="predicted"/>
<dbReference type="Proteomes" id="UP000095283">
    <property type="component" value="Unplaced"/>
</dbReference>
<sequence length="220" mass="25257">MCPAASIAWEKAELTKKYIRSCIRFSIVLFDLSEINSCEIVGLYKLYKSRHLATTNNCTNLTEQHKYPDPDLERRKYCIRSIIQLRLAINNVSSASSLVSKYIEDIQAIKTSSKTRAERRENLAAISKLIEEIPYQQILAETTDLIFVLRTRTDEAVLELASAKRRLEIPPNLTWQPTRSDQGILLINPDNSSIKSTRRSEENTQCQHKCKIAQTKNDRI</sequence>
<dbReference type="AlphaFoldDB" id="A0A1I7WUF6"/>
<reference evidence="2" key="1">
    <citation type="submission" date="2016-11" db="UniProtKB">
        <authorList>
            <consortium name="WormBaseParasite"/>
        </authorList>
    </citation>
    <scope>IDENTIFICATION</scope>
</reference>
<dbReference type="WBParaSite" id="Hba_08822">
    <property type="protein sequence ID" value="Hba_08822"/>
    <property type="gene ID" value="Hba_08822"/>
</dbReference>
<organism evidence="1 2">
    <name type="scientific">Heterorhabditis bacteriophora</name>
    <name type="common">Entomopathogenic nematode worm</name>
    <dbReference type="NCBI Taxonomy" id="37862"/>
    <lineage>
        <taxon>Eukaryota</taxon>
        <taxon>Metazoa</taxon>
        <taxon>Ecdysozoa</taxon>
        <taxon>Nematoda</taxon>
        <taxon>Chromadorea</taxon>
        <taxon>Rhabditida</taxon>
        <taxon>Rhabditina</taxon>
        <taxon>Rhabditomorpha</taxon>
        <taxon>Strongyloidea</taxon>
        <taxon>Heterorhabditidae</taxon>
        <taxon>Heterorhabditis</taxon>
    </lineage>
</organism>
<keyword evidence="1" id="KW-1185">Reference proteome</keyword>
<accession>A0A1I7WUF6</accession>
<protein>
    <submittedName>
        <fullName evidence="2">Uncharacterized protein</fullName>
    </submittedName>
</protein>